<dbReference type="EMBL" id="CP002869">
    <property type="protein sequence ID" value="AEI39613.1"/>
    <property type="molecule type" value="Genomic_DNA"/>
</dbReference>
<comment type="function">
    <text evidence="3 6">Allows the formation of correctly charged Asn-tRNA(Asn) or Gln-tRNA(Gln) through the transamidation of misacylated Asp-tRNA(Asn) or Glu-tRNA(Gln) in organisms which lack either or both of asparaginyl-tRNA or glutaminyl-tRNA synthetases. The reaction takes place in the presence of glutamine and ATP through an activated phospho-Asp-tRNA(Asn) or phospho-Glu-tRNA(Gln).</text>
</comment>
<gene>
    <name evidence="6 7" type="primary">gatC</name>
    <name evidence="7" type="ordered locus">KNP414_01023</name>
</gene>
<dbReference type="PANTHER" id="PTHR15004:SF0">
    <property type="entry name" value="GLUTAMYL-TRNA(GLN) AMIDOTRANSFERASE SUBUNIT C, MITOCHONDRIAL"/>
    <property type="match status" value="1"/>
</dbReference>
<dbReference type="AlphaFoldDB" id="F8FAG0"/>
<evidence type="ECO:0000256" key="3">
    <source>
        <dbReference type="ARBA" id="ARBA00024799"/>
    </source>
</evidence>
<reference evidence="8" key="1">
    <citation type="submission" date="2011-06" db="EMBL/GenBank/DDBJ databases">
        <title>Complete genome sequence of Paenibacillus mucilaginosus KNP414.</title>
        <authorList>
            <person name="Wang J."/>
            <person name="Hu S."/>
            <person name="Hu X."/>
            <person name="Zhang B."/>
            <person name="Dong D."/>
            <person name="Zhang S."/>
            <person name="Zhao K."/>
            <person name="Wu D."/>
        </authorList>
    </citation>
    <scope>NUCLEOTIDE SEQUENCE [LARGE SCALE GENOMIC DNA]</scope>
    <source>
        <strain evidence="8">KNP414</strain>
    </source>
</reference>
<keyword evidence="6" id="KW-0648">Protein biosynthesis</keyword>
<dbReference type="EC" id="6.3.5.-" evidence="6"/>
<dbReference type="KEGG" id="pms:KNP414_01023"/>
<evidence type="ECO:0000256" key="5">
    <source>
        <dbReference type="ARBA" id="ARBA00047913"/>
    </source>
</evidence>
<comment type="subunit">
    <text evidence="2 6">Heterotrimer of A, B and C subunits.</text>
</comment>
<dbReference type="GO" id="GO:0070681">
    <property type="term" value="P:glutaminyl-tRNAGln biosynthesis via transamidation"/>
    <property type="evidence" value="ECO:0007669"/>
    <property type="project" value="TreeGrafter"/>
</dbReference>
<dbReference type="Pfam" id="PF02686">
    <property type="entry name" value="GatC"/>
    <property type="match status" value="1"/>
</dbReference>
<dbReference type="InterPro" id="IPR036113">
    <property type="entry name" value="Asp/Glu-ADT_sf_sub_c"/>
</dbReference>
<dbReference type="NCBIfam" id="TIGR00135">
    <property type="entry name" value="gatC"/>
    <property type="match status" value="1"/>
</dbReference>
<name>F8FAG0_PAEMK</name>
<dbReference type="Proteomes" id="UP000006620">
    <property type="component" value="Chromosome"/>
</dbReference>
<protein>
    <recommendedName>
        <fullName evidence="6">Aspartyl/glutamyl-tRNA(Asn/Gln) amidotransferase subunit C</fullName>
        <shortName evidence="6">Asp/Glu-ADT subunit C</shortName>
        <ecNumber evidence="6">6.3.5.-</ecNumber>
    </recommendedName>
</protein>
<evidence type="ECO:0000256" key="6">
    <source>
        <dbReference type="HAMAP-Rule" id="MF_00122"/>
    </source>
</evidence>
<reference evidence="7 8" key="2">
    <citation type="journal article" date="2013" name="Genome Announc.">
        <title>Genome Sequence of Growth-Improving Paenibacillus mucilaginosus Strain KNP414.</title>
        <authorList>
            <person name="Lu J.J."/>
            <person name="Wang J.F."/>
            <person name="Hu X.F."/>
        </authorList>
    </citation>
    <scope>NUCLEOTIDE SEQUENCE [LARGE SCALE GENOMIC DNA]</scope>
    <source>
        <strain evidence="7 8">KNP414</strain>
    </source>
</reference>
<evidence type="ECO:0000256" key="2">
    <source>
        <dbReference type="ARBA" id="ARBA00011123"/>
    </source>
</evidence>
<evidence type="ECO:0000256" key="1">
    <source>
        <dbReference type="ARBA" id="ARBA00010757"/>
    </source>
</evidence>
<comment type="similarity">
    <text evidence="1 6">Belongs to the GatC family.</text>
</comment>
<keyword evidence="6" id="KW-0067">ATP-binding</keyword>
<dbReference type="GO" id="GO:0050566">
    <property type="term" value="F:asparaginyl-tRNA synthase (glutamine-hydrolyzing) activity"/>
    <property type="evidence" value="ECO:0007669"/>
    <property type="project" value="RHEA"/>
</dbReference>
<dbReference type="Gene3D" id="1.10.20.60">
    <property type="entry name" value="Glu-tRNAGln amidotransferase C subunit, N-terminal domain"/>
    <property type="match status" value="1"/>
</dbReference>
<dbReference type="GO" id="GO:0050567">
    <property type="term" value="F:glutaminyl-tRNA synthase (glutamine-hydrolyzing) activity"/>
    <property type="evidence" value="ECO:0007669"/>
    <property type="project" value="UniProtKB-UniRule"/>
</dbReference>
<dbReference type="SUPFAM" id="SSF141000">
    <property type="entry name" value="Glu-tRNAGln amidotransferase C subunit"/>
    <property type="match status" value="1"/>
</dbReference>
<dbReference type="GO" id="GO:0005524">
    <property type="term" value="F:ATP binding"/>
    <property type="evidence" value="ECO:0007669"/>
    <property type="project" value="UniProtKB-KW"/>
</dbReference>
<dbReference type="InterPro" id="IPR003837">
    <property type="entry name" value="GatC"/>
</dbReference>
<sequence>MHLGYNNKNDLEESEVQTMSVTIKDVEHVAGLARLALSEEEKERFTEQLNAILKYAEQLNQLDTDGVEPTSHAMPLVNVLREDERRESLPIEKVLLNAPDEEDGQIKVPAVLE</sequence>
<evidence type="ECO:0000313" key="7">
    <source>
        <dbReference type="EMBL" id="AEI39613.1"/>
    </source>
</evidence>
<proteinExistence type="inferred from homology"/>
<dbReference type="HOGENOM" id="CLU_105899_6_1_9"/>
<dbReference type="PATRIC" id="fig|1036673.3.peg.920"/>
<evidence type="ECO:0000313" key="8">
    <source>
        <dbReference type="Proteomes" id="UP000006620"/>
    </source>
</evidence>
<dbReference type="GO" id="GO:0006412">
    <property type="term" value="P:translation"/>
    <property type="evidence" value="ECO:0007669"/>
    <property type="project" value="UniProtKB-UniRule"/>
</dbReference>
<dbReference type="GO" id="GO:0006450">
    <property type="term" value="P:regulation of translational fidelity"/>
    <property type="evidence" value="ECO:0007669"/>
    <property type="project" value="InterPro"/>
</dbReference>
<organism evidence="7 8">
    <name type="scientific">Paenibacillus mucilaginosus (strain KNP414)</name>
    <dbReference type="NCBI Taxonomy" id="1036673"/>
    <lineage>
        <taxon>Bacteria</taxon>
        <taxon>Bacillati</taxon>
        <taxon>Bacillota</taxon>
        <taxon>Bacilli</taxon>
        <taxon>Bacillales</taxon>
        <taxon>Paenibacillaceae</taxon>
        <taxon>Paenibacillus</taxon>
    </lineage>
</organism>
<comment type="catalytic activity">
    <reaction evidence="5 6">
        <text>L-glutamyl-tRNA(Gln) + L-glutamine + ATP + H2O = L-glutaminyl-tRNA(Gln) + L-glutamate + ADP + phosphate + H(+)</text>
        <dbReference type="Rhea" id="RHEA:17521"/>
        <dbReference type="Rhea" id="RHEA-COMP:9681"/>
        <dbReference type="Rhea" id="RHEA-COMP:9684"/>
        <dbReference type="ChEBI" id="CHEBI:15377"/>
        <dbReference type="ChEBI" id="CHEBI:15378"/>
        <dbReference type="ChEBI" id="CHEBI:29985"/>
        <dbReference type="ChEBI" id="CHEBI:30616"/>
        <dbReference type="ChEBI" id="CHEBI:43474"/>
        <dbReference type="ChEBI" id="CHEBI:58359"/>
        <dbReference type="ChEBI" id="CHEBI:78520"/>
        <dbReference type="ChEBI" id="CHEBI:78521"/>
        <dbReference type="ChEBI" id="CHEBI:456216"/>
    </reaction>
</comment>
<evidence type="ECO:0000256" key="4">
    <source>
        <dbReference type="ARBA" id="ARBA00047380"/>
    </source>
</evidence>
<dbReference type="HAMAP" id="MF_00122">
    <property type="entry name" value="GatC"/>
    <property type="match status" value="1"/>
</dbReference>
<comment type="catalytic activity">
    <reaction evidence="4 6">
        <text>L-aspartyl-tRNA(Asn) + L-glutamine + ATP + H2O = L-asparaginyl-tRNA(Asn) + L-glutamate + ADP + phosphate + 2 H(+)</text>
        <dbReference type="Rhea" id="RHEA:14513"/>
        <dbReference type="Rhea" id="RHEA-COMP:9674"/>
        <dbReference type="Rhea" id="RHEA-COMP:9677"/>
        <dbReference type="ChEBI" id="CHEBI:15377"/>
        <dbReference type="ChEBI" id="CHEBI:15378"/>
        <dbReference type="ChEBI" id="CHEBI:29985"/>
        <dbReference type="ChEBI" id="CHEBI:30616"/>
        <dbReference type="ChEBI" id="CHEBI:43474"/>
        <dbReference type="ChEBI" id="CHEBI:58359"/>
        <dbReference type="ChEBI" id="CHEBI:78515"/>
        <dbReference type="ChEBI" id="CHEBI:78516"/>
        <dbReference type="ChEBI" id="CHEBI:456216"/>
    </reaction>
</comment>
<keyword evidence="6" id="KW-0547">Nucleotide-binding</keyword>
<keyword evidence="6" id="KW-0436">Ligase</keyword>
<accession>F8FAG0</accession>
<dbReference type="PANTHER" id="PTHR15004">
    <property type="entry name" value="GLUTAMYL-TRNA(GLN) AMIDOTRANSFERASE SUBUNIT C, MITOCHONDRIAL"/>
    <property type="match status" value="1"/>
</dbReference>